<dbReference type="GO" id="GO:0005506">
    <property type="term" value="F:iron ion binding"/>
    <property type="evidence" value="ECO:0007669"/>
    <property type="project" value="UniProtKB-UniRule"/>
</dbReference>
<dbReference type="GO" id="GO:0009898">
    <property type="term" value="C:cytoplasmic side of plasma membrane"/>
    <property type="evidence" value="ECO:0007669"/>
    <property type="project" value="UniProtKB-UniRule"/>
</dbReference>
<keyword evidence="6" id="KW-1185">Reference proteome</keyword>
<dbReference type="PROSITE" id="PS50005">
    <property type="entry name" value="TPR"/>
    <property type="match status" value="1"/>
</dbReference>
<dbReference type="RefSeq" id="WP_005760578.1">
    <property type="nucleotide sequence ID" value="NZ_AJSX01000030.1"/>
</dbReference>
<dbReference type="NCBIfam" id="NF008757">
    <property type="entry name" value="PRK11788.1-5"/>
    <property type="match status" value="1"/>
</dbReference>
<dbReference type="HAMAP" id="MF_00994">
    <property type="entry name" value="LPS_assembly_LapB"/>
    <property type="match status" value="1"/>
</dbReference>
<evidence type="ECO:0000313" key="5">
    <source>
        <dbReference type="EMBL" id="EIJ69429.1"/>
    </source>
</evidence>
<evidence type="ECO:0000259" key="4">
    <source>
        <dbReference type="Pfam" id="PF18073"/>
    </source>
</evidence>
<dbReference type="EMBL" id="AJSX01000030">
    <property type="protein sequence ID" value="EIJ69429.1"/>
    <property type="molecule type" value="Genomic_DNA"/>
</dbReference>
<dbReference type="NCBIfam" id="NF008753">
    <property type="entry name" value="PRK11788.1-1"/>
    <property type="match status" value="1"/>
</dbReference>
<dbReference type="AlphaFoldDB" id="I3DCI6"/>
<proteinExistence type="inferred from homology"/>
<keyword evidence="2" id="KW-0677">Repeat</keyword>
<dbReference type="Proteomes" id="UP000006457">
    <property type="component" value="Unassembled WGS sequence"/>
</dbReference>
<keyword evidence="2" id="KW-1133">Transmembrane helix</keyword>
<keyword evidence="2 3" id="KW-0802">TPR repeat</keyword>
<feature type="binding site" evidence="2">
    <location>
        <position position="386"/>
    </location>
    <ligand>
        <name>Fe cation</name>
        <dbReference type="ChEBI" id="CHEBI:24875"/>
    </ligand>
</feature>
<dbReference type="OrthoDB" id="507476at2"/>
<name>I3DCI6_9PAST</name>
<feature type="repeat" description="TPR" evidence="3">
    <location>
        <begin position="149"/>
        <end position="182"/>
    </location>
</feature>
<comment type="subcellular location">
    <subcellularLocation>
        <location evidence="2">Cell inner membrane</location>
        <topology evidence="2">Single-pass membrane protein</topology>
        <orientation evidence="2">Cytoplasmic side</orientation>
    </subcellularLocation>
</comment>
<dbReference type="InterPro" id="IPR030865">
    <property type="entry name" value="LapB"/>
</dbReference>
<dbReference type="InterPro" id="IPR041166">
    <property type="entry name" value="Rubredoxin_2"/>
</dbReference>
<feature type="binding site" evidence="2">
    <location>
        <position position="383"/>
    </location>
    <ligand>
        <name>Fe cation</name>
        <dbReference type="ChEBI" id="CHEBI:24875"/>
    </ligand>
</feature>
<feature type="topological domain" description="Cytoplasmic" evidence="2">
    <location>
        <begin position="21"/>
        <end position="402"/>
    </location>
</feature>
<dbReference type="PATRIC" id="fig|1095749.3.peg.1084"/>
<comment type="similarity">
    <text evidence="2">Belongs to the LapB family.</text>
</comment>
<dbReference type="eggNOG" id="COG2956">
    <property type="taxonomic scope" value="Bacteria"/>
</dbReference>
<feature type="binding site" evidence="2">
    <location>
        <position position="372"/>
    </location>
    <ligand>
        <name>Fe cation</name>
        <dbReference type="ChEBI" id="CHEBI:24875"/>
    </ligand>
</feature>
<keyword evidence="1 2" id="KW-0479">Metal-binding</keyword>
<dbReference type="InterPro" id="IPR019734">
    <property type="entry name" value="TPR_rpt"/>
</dbReference>
<evidence type="ECO:0000256" key="3">
    <source>
        <dbReference type="PROSITE-ProRule" id="PRU00339"/>
    </source>
</evidence>
<sequence length="402" mass="46694">MLELLFLLLPIAAAYGWYMGHRSAKKDQEDVSNKLSRDYVTGVNFLLSNQTDKAVDLFLDMLQKQEAENEIESNSQFEAELTLGNLFRSRGEVDRALRIHQNLDRSQHYSFEQKLLAKQQLAKDFMVMGFFDRAESIYIMLVDEPDFAESALQQLAVIYQKTKDWKKAINVAEKLAKIAPREDNIELAQYYCEYAKALHKENKDTKEQQPKALLKQALHVLPRCVRASILLGDILIKEQHYQEAIVVLENVLAQDATYLGEVVTRLKDCYHHLDQLDNFEIFLIRANQECQYNSTVALALADLIEEKHGRAAAQNKIYQQLTHNPSLFLFYRFVEYQVEEAEDGRGKESLILLRNLVGERIKRNFDYRCSKCGYQSHKLIWCCPSCRQWETIKPIRGIESQI</sequence>
<evidence type="ECO:0000256" key="1">
    <source>
        <dbReference type="ARBA" id="ARBA00022723"/>
    </source>
</evidence>
<organism evidence="5 6">
    <name type="scientific">Pasteurella bettyae CCUG 2042</name>
    <dbReference type="NCBI Taxonomy" id="1095749"/>
    <lineage>
        <taxon>Bacteria</taxon>
        <taxon>Pseudomonadati</taxon>
        <taxon>Pseudomonadota</taxon>
        <taxon>Gammaproteobacteria</taxon>
        <taxon>Pasteurellales</taxon>
        <taxon>Pasteurellaceae</taxon>
        <taxon>Pasteurella</taxon>
    </lineage>
</organism>
<dbReference type="Gene3D" id="1.25.40.10">
    <property type="entry name" value="Tetratricopeptide repeat domain"/>
    <property type="match status" value="2"/>
</dbReference>
<evidence type="ECO:0000256" key="2">
    <source>
        <dbReference type="HAMAP-Rule" id="MF_00994"/>
    </source>
</evidence>
<keyword evidence="2" id="KW-0997">Cell inner membrane</keyword>
<dbReference type="SUPFAM" id="SSF48452">
    <property type="entry name" value="TPR-like"/>
    <property type="match status" value="1"/>
</dbReference>
<protein>
    <recommendedName>
        <fullName evidence="2">Lipopolysaccharide assembly protein B</fullName>
    </recommendedName>
</protein>
<feature type="binding site" evidence="2">
    <location>
        <position position="369"/>
    </location>
    <ligand>
        <name>Fe cation</name>
        <dbReference type="ChEBI" id="CHEBI:24875"/>
    </ligand>
</feature>
<dbReference type="Pfam" id="PF13176">
    <property type="entry name" value="TPR_7"/>
    <property type="match status" value="1"/>
</dbReference>
<reference evidence="5 6" key="1">
    <citation type="submission" date="2012-03" db="EMBL/GenBank/DDBJ databases">
        <authorList>
            <person name="Harkins D.M."/>
            <person name="Madupu R."/>
            <person name="Durkin A.S."/>
            <person name="Torralba M."/>
            <person name="Methe B."/>
            <person name="Sutton G.G."/>
            <person name="Nelson K.E."/>
        </authorList>
    </citation>
    <scope>NUCLEOTIDE SEQUENCE [LARGE SCALE GENOMIC DNA]</scope>
    <source>
        <strain evidence="5 6">CCUG 2042</strain>
    </source>
</reference>
<comment type="caution">
    <text evidence="5">The sequence shown here is derived from an EMBL/GenBank/DDBJ whole genome shotgun (WGS) entry which is preliminary data.</text>
</comment>
<dbReference type="GO" id="GO:0008653">
    <property type="term" value="P:lipopolysaccharide metabolic process"/>
    <property type="evidence" value="ECO:0007669"/>
    <property type="project" value="InterPro"/>
</dbReference>
<dbReference type="InterPro" id="IPR011990">
    <property type="entry name" value="TPR-like_helical_dom_sf"/>
</dbReference>
<evidence type="ECO:0000313" key="6">
    <source>
        <dbReference type="Proteomes" id="UP000006457"/>
    </source>
</evidence>
<dbReference type="NCBIfam" id="NF008756">
    <property type="entry name" value="PRK11788.1-4"/>
    <property type="match status" value="1"/>
</dbReference>
<dbReference type="Pfam" id="PF18073">
    <property type="entry name" value="Zn_ribbon_LapB"/>
    <property type="match status" value="1"/>
</dbReference>
<keyword evidence="2" id="KW-0812">Transmembrane</keyword>
<keyword evidence="2" id="KW-0408">Iron</keyword>
<keyword evidence="2" id="KW-0472">Membrane</keyword>
<feature type="domain" description="LapB rubredoxin metal binding" evidence="4">
    <location>
        <begin position="367"/>
        <end position="394"/>
    </location>
</feature>
<keyword evidence="2" id="KW-1003">Cell membrane</keyword>
<accession>I3DCI6</accession>
<dbReference type="GO" id="GO:0046890">
    <property type="term" value="P:regulation of lipid biosynthetic process"/>
    <property type="evidence" value="ECO:0007669"/>
    <property type="project" value="UniProtKB-UniRule"/>
</dbReference>
<comment type="function">
    <text evidence="2">Modulates cellular lipopolysaccharide (LPS) levels by regulating LpxC, which is involved in lipid A biosynthesis. May act by modulating the proteolytic activity of FtsH towards LpxC. May also coordinate assembly of proteins involved in LPS synthesis at the plasma membrane.</text>
</comment>
<gene>
    <name evidence="2" type="primary">lapB</name>
    <name evidence="5" type="ORF">HMPREF1052_0885</name>
</gene>
<dbReference type="SMART" id="SM00028">
    <property type="entry name" value="TPR"/>
    <property type="match status" value="2"/>
</dbReference>